<evidence type="ECO:0000256" key="2">
    <source>
        <dbReference type="ARBA" id="ARBA00005336"/>
    </source>
</evidence>
<dbReference type="EMBL" id="CP011112">
    <property type="protein sequence ID" value="AKU18781.1"/>
    <property type="molecule type" value="Genomic_DNA"/>
</dbReference>
<dbReference type="Gene3D" id="3.40.50.1700">
    <property type="entry name" value="Glycoside hydrolase family 3 C-terminal domain"/>
    <property type="match status" value="1"/>
</dbReference>
<dbReference type="Proteomes" id="UP000066480">
    <property type="component" value="Chromosome"/>
</dbReference>
<dbReference type="InterPro" id="IPR036962">
    <property type="entry name" value="Glyco_hydro_3_N_sf"/>
</dbReference>
<dbReference type="EC" id="3.2.1.52" evidence="3"/>
<proteinExistence type="inferred from homology"/>
<evidence type="ECO:0000313" key="8">
    <source>
        <dbReference type="Proteomes" id="UP000066480"/>
    </source>
</evidence>
<keyword evidence="4" id="KW-0378">Hydrolase</keyword>
<evidence type="ECO:0000259" key="6">
    <source>
        <dbReference type="Pfam" id="PF00933"/>
    </source>
</evidence>
<dbReference type="GO" id="GO:0005975">
    <property type="term" value="P:carbohydrate metabolic process"/>
    <property type="evidence" value="ECO:0007669"/>
    <property type="project" value="InterPro"/>
</dbReference>
<comment type="catalytic activity">
    <reaction evidence="1">
        <text>Hydrolysis of terminal non-reducing N-acetyl-D-hexosamine residues in N-acetyl-beta-D-hexosaminides.</text>
        <dbReference type="EC" id="3.2.1.52"/>
    </reaction>
</comment>
<dbReference type="GO" id="GO:0004563">
    <property type="term" value="F:beta-N-acetylhexosaminidase activity"/>
    <property type="evidence" value="ECO:0007669"/>
    <property type="project" value="UniProtKB-EC"/>
</dbReference>
<dbReference type="SUPFAM" id="SSF51445">
    <property type="entry name" value="(Trans)glycosidases"/>
    <property type="match status" value="1"/>
</dbReference>
<keyword evidence="8" id="KW-1185">Reference proteome</keyword>
<dbReference type="PANTHER" id="PTHR30480:SF13">
    <property type="entry name" value="BETA-HEXOSAMINIDASE"/>
    <property type="match status" value="1"/>
</dbReference>
<gene>
    <name evidence="7" type="ORF">VV02_09380</name>
</gene>
<evidence type="ECO:0000313" key="7">
    <source>
        <dbReference type="EMBL" id="AKU18781.1"/>
    </source>
</evidence>
<dbReference type="PATRIC" id="fig|571913.6.peg.1914"/>
<dbReference type="InterPro" id="IPR036881">
    <property type="entry name" value="Glyco_hydro_3_C_sf"/>
</dbReference>
<dbReference type="AlphaFoldDB" id="A0A0K1JPZ6"/>
<dbReference type="InterPro" id="IPR001764">
    <property type="entry name" value="Glyco_hydro_3_N"/>
</dbReference>
<dbReference type="InterPro" id="IPR050226">
    <property type="entry name" value="NagZ_Beta-hexosaminidase"/>
</dbReference>
<evidence type="ECO:0000256" key="4">
    <source>
        <dbReference type="ARBA" id="ARBA00022801"/>
    </source>
</evidence>
<evidence type="ECO:0000256" key="1">
    <source>
        <dbReference type="ARBA" id="ARBA00001231"/>
    </source>
</evidence>
<reference evidence="7 8" key="1">
    <citation type="submission" date="2015-03" db="EMBL/GenBank/DDBJ databases">
        <title>Luteipulveratus halotolerans sp. nov., a novel actinobacterium (Dermacoccaceae) from Sarawak, Malaysia.</title>
        <authorList>
            <person name="Juboi H."/>
            <person name="Basik A."/>
            <person name="Shamsul S.S."/>
            <person name="Arnold P."/>
            <person name="Schmitt E.K."/>
            <person name="Sanglier J.-J."/>
            <person name="Yeo T."/>
        </authorList>
    </citation>
    <scope>NUCLEOTIDE SEQUENCE [LARGE SCALE GENOMIC DNA]</scope>
    <source>
        <strain evidence="7 8">MN07-A0370</strain>
    </source>
</reference>
<evidence type="ECO:0000256" key="3">
    <source>
        <dbReference type="ARBA" id="ARBA00012663"/>
    </source>
</evidence>
<name>A0A0K1JPZ6_9MICO</name>
<protein>
    <recommendedName>
        <fullName evidence="3">beta-N-acetylhexosaminidase</fullName>
        <ecNumber evidence="3">3.2.1.52</ecNumber>
    </recommendedName>
</protein>
<sequence length="486" mass="49235">MPTDRLAAQLIVGFYTGSGEDSIAKVIKNEHLGGVILFPGNVPSGSTMTRDLRATSQRAQDAMRTDGRDWPAIISVDQEGGPVARLGSPVTELPSGMAYGAAHDPALATRTAQGIGQELRALGMTMVFAPDADVTIGAHDPTVGVRSPGSDPQRVASTAVAQVKGYTQAGVVPVVKHFPGHGSVTTDSHVGLPVQGASLGVLKKRDLVPFQQLVGSGAPAVMSAHVVLNMVDPSAPSTMSKPVLTGVLRQQMGFKGLIITDALQMGAVQQRYGPARGAVQALKAGADVLLMPADPSASVKAITAAVGSGELTRDRLIESAARIVATMRRTTTAQPAASAVGAHQADALALARASVTQISGTCGQRAVGDGVRVSGGTARDRARFEAAARKAGLRVGSGTTVRLLGGGAYNAGSGKASGDEGGSGQVMVSLDTPYALSAGPAAATRIAAFGRTSATFTAVVDVLTGKQKASGTLPVDVGRWKVGAGC</sequence>
<dbReference type="Gene3D" id="3.20.20.300">
    <property type="entry name" value="Glycoside hydrolase, family 3, N-terminal domain"/>
    <property type="match status" value="1"/>
</dbReference>
<keyword evidence="5" id="KW-0326">Glycosidase</keyword>
<accession>A0A0K1JPZ6</accession>
<dbReference type="Pfam" id="PF00933">
    <property type="entry name" value="Glyco_hydro_3"/>
    <property type="match status" value="1"/>
</dbReference>
<dbReference type="KEGG" id="lmoi:VV02_09380"/>
<dbReference type="PANTHER" id="PTHR30480">
    <property type="entry name" value="BETA-HEXOSAMINIDASE-RELATED"/>
    <property type="match status" value="1"/>
</dbReference>
<feature type="domain" description="Glycoside hydrolase family 3 N-terminal" evidence="6">
    <location>
        <begin position="20"/>
        <end position="324"/>
    </location>
</feature>
<comment type="similarity">
    <text evidence="2">Belongs to the glycosyl hydrolase 3 family.</text>
</comment>
<evidence type="ECO:0000256" key="5">
    <source>
        <dbReference type="ARBA" id="ARBA00023295"/>
    </source>
</evidence>
<dbReference type="GO" id="GO:0009254">
    <property type="term" value="P:peptidoglycan turnover"/>
    <property type="evidence" value="ECO:0007669"/>
    <property type="project" value="TreeGrafter"/>
</dbReference>
<dbReference type="PRINTS" id="PR00133">
    <property type="entry name" value="GLHYDRLASE3"/>
</dbReference>
<dbReference type="InterPro" id="IPR017853">
    <property type="entry name" value="GH"/>
</dbReference>
<dbReference type="STRING" id="571913.VV02_09380"/>
<organism evidence="7 8">
    <name type="scientific">Luteipulveratus mongoliensis</name>
    <dbReference type="NCBI Taxonomy" id="571913"/>
    <lineage>
        <taxon>Bacteria</taxon>
        <taxon>Bacillati</taxon>
        <taxon>Actinomycetota</taxon>
        <taxon>Actinomycetes</taxon>
        <taxon>Micrococcales</taxon>
        <taxon>Dermacoccaceae</taxon>
        <taxon>Luteipulveratus</taxon>
    </lineage>
</organism>